<name>A0AAV4RW00_CAEEX</name>
<evidence type="ECO:0000313" key="1">
    <source>
        <dbReference type="EMBL" id="GIY25522.1"/>
    </source>
</evidence>
<gene>
    <name evidence="1" type="ORF">CEXT_429971</name>
</gene>
<keyword evidence="2" id="KW-1185">Reference proteome</keyword>
<organism evidence="1 2">
    <name type="scientific">Caerostris extrusa</name>
    <name type="common">Bark spider</name>
    <name type="synonym">Caerostris bankana</name>
    <dbReference type="NCBI Taxonomy" id="172846"/>
    <lineage>
        <taxon>Eukaryota</taxon>
        <taxon>Metazoa</taxon>
        <taxon>Ecdysozoa</taxon>
        <taxon>Arthropoda</taxon>
        <taxon>Chelicerata</taxon>
        <taxon>Arachnida</taxon>
        <taxon>Araneae</taxon>
        <taxon>Araneomorphae</taxon>
        <taxon>Entelegynae</taxon>
        <taxon>Araneoidea</taxon>
        <taxon>Araneidae</taxon>
        <taxon>Caerostris</taxon>
    </lineage>
</organism>
<proteinExistence type="predicted"/>
<dbReference type="EMBL" id="BPLR01008556">
    <property type="protein sequence ID" value="GIY25522.1"/>
    <property type="molecule type" value="Genomic_DNA"/>
</dbReference>
<comment type="caution">
    <text evidence="1">The sequence shown here is derived from an EMBL/GenBank/DDBJ whole genome shotgun (WGS) entry which is preliminary data.</text>
</comment>
<accession>A0AAV4RW00</accession>
<evidence type="ECO:0000313" key="2">
    <source>
        <dbReference type="Proteomes" id="UP001054945"/>
    </source>
</evidence>
<dbReference type="AlphaFoldDB" id="A0AAV4RW00"/>
<protein>
    <submittedName>
        <fullName evidence="1">Uncharacterized protein</fullName>
    </submittedName>
</protein>
<sequence length="67" mass="7300">MKRIYALGVILPMHTKMASDACRDTVSETAGGEALMFKNGVELTGRVNGDVAETTLKLSENKIQMKE</sequence>
<dbReference type="Proteomes" id="UP001054945">
    <property type="component" value="Unassembled WGS sequence"/>
</dbReference>
<reference evidence="1 2" key="1">
    <citation type="submission" date="2021-06" db="EMBL/GenBank/DDBJ databases">
        <title>Caerostris extrusa draft genome.</title>
        <authorList>
            <person name="Kono N."/>
            <person name="Arakawa K."/>
        </authorList>
    </citation>
    <scope>NUCLEOTIDE SEQUENCE [LARGE SCALE GENOMIC DNA]</scope>
</reference>